<keyword evidence="2" id="KW-1185">Reference proteome</keyword>
<proteinExistence type="predicted"/>
<dbReference type="EMBL" id="WUPT01000002">
    <property type="protein sequence ID" value="MXQ08544.1"/>
    <property type="molecule type" value="Genomic_DNA"/>
</dbReference>
<reference evidence="1 2" key="1">
    <citation type="submission" date="2019-12" db="EMBL/GenBank/DDBJ databases">
        <authorList>
            <person name="Lee S.D."/>
        </authorList>
    </citation>
    <scope>NUCLEOTIDE SEQUENCE [LARGE SCALE GENOMIC DNA]</scope>
    <source>
        <strain evidence="1 2">GH1-50</strain>
    </source>
</reference>
<reference evidence="1 2" key="2">
    <citation type="submission" date="2020-03" db="EMBL/GenBank/DDBJ databases">
        <title>Kangsaoukella pontilimi gen. nov., sp. nov., a new member of the family Rhodobacteraceae isolated from a tidal mudflat.</title>
        <authorList>
            <person name="Kim I.S."/>
        </authorList>
    </citation>
    <scope>NUCLEOTIDE SEQUENCE [LARGE SCALE GENOMIC DNA]</scope>
    <source>
        <strain evidence="1 2">GH1-50</strain>
    </source>
</reference>
<dbReference type="InterPro" id="IPR009531">
    <property type="entry name" value="DUF1150"/>
</dbReference>
<evidence type="ECO:0000313" key="2">
    <source>
        <dbReference type="Proteomes" id="UP000480350"/>
    </source>
</evidence>
<dbReference type="RefSeq" id="WP_160764459.1">
    <property type="nucleotide sequence ID" value="NZ_WUPT01000002.1"/>
</dbReference>
<sequence length="75" mass="8346">MNSPFDFKDMDTDRTVYVRPVDIATLPAEVQEQADGDAQIYAVHASDGERLALVKGRELAFVLARQNDFAPVNVH</sequence>
<accession>A0A7C9IGS9</accession>
<dbReference type="Proteomes" id="UP000480350">
    <property type="component" value="Unassembled WGS sequence"/>
</dbReference>
<name>A0A7C9IGS9_9RHOB</name>
<protein>
    <submittedName>
        <fullName evidence="1">DUF1150 family protein</fullName>
    </submittedName>
</protein>
<dbReference type="AlphaFoldDB" id="A0A7C9IGS9"/>
<organism evidence="1 2">
    <name type="scientific">Kangsaoukella pontilimi</name>
    <dbReference type="NCBI Taxonomy" id="2691042"/>
    <lineage>
        <taxon>Bacteria</taxon>
        <taxon>Pseudomonadati</taxon>
        <taxon>Pseudomonadota</taxon>
        <taxon>Alphaproteobacteria</taxon>
        <taxon>Rhodobacterales</taxon>
        <taxon>Paracoccaceae</taxon>
        <taxon>Kangsaoukella</taxon>
    </lineage>
</organism>
<evidence type="ECO:0000313" key="1">
    <source>
        <dbReference type="EMBL" id="MXQ08544.1"/>
    </source>
</evidence>
<gene>
    <name evidence="1" type="ORF">GQ651_11870</name>
</gene>
<dbReference type="Pfam" id="PF06620">
    <property type="entry name" value="DUF1150"/>
    <property type="match status" value="1"/>
</dbReference>
<comment type="caution">
    <text evidence="1">The sequence shown here is derived from an EMBL/GenBank/DDBJ whole genome shotgun (WGS) entry which is preliminary data.</text>
</comment>